<feature type="signal peptide" evidence="5">
    <location>
        <begin position="1"/>
        <end position="29"/>
    </location>
</feature>
<proteinExistence type="inferred from homology"/>
<evidence type="ECO:0000256" key="4">
    <source>
        <dbReference type="SAM" id="Phobius"/>
    </source>
</evidence>
<gene>
    <name evidence="6" type="ORF">J2S67_000373</name>
</gene>
<organism evidence="6 7">
    <name type="scientific">Pseudoglutamicibacter albus</name>
    <dbReference type="NCBI Taxonomy" id="98671"/>
    <lineage>
        <taxon>Bacteria</taxon>
        <taxon>Bacillati</taxon>
        <taxon>Actinomycetota</taxon>
        <taxon>Actinomycetes</taxon>
        <taxon>Micrococcales</taxon>
        <taxon>Micrococcaceae</taxon>
        <taxon>Pseudoglutamicibacter</taxon>
    </lineage>
</organism>
<evidence type="ECO:0000256" key="3">
    <source>
        <dbReference type="SAM" id="MobiDB-lite"/>
    </source>
</evidence>
<evidence type="ECO:0000313" key="7">
    <source>
        <dbReference type="Proteomes" id="UP001180715"/>
    </source>
</evidence>
<feature type="compositionally biased region" description="Low complexity" evidence="3">
    <location>
        <begin position="514"/>
        <end position="536"/>
    </location>
</feature>
<dbReference type="Pfam" id="PF00245">
    <property type="entry name" value="Alk_phosphatase"/>
    <property type="match status" value="1"/>
</dbReference>
<feature type="compositionally biased region" description="Low complexity" evidence="3">
    <location>
        <begin position="489"/>
        <end position="502"/>
    </location>
</feature>
<keyword evidence="4" id="KW-0472">Membrane</keyword>
<reference evidence="6" key="1">
    <citation type="submission" date="2023-07" db="EMBL/GenBank/DDBJ databases">
        <title>Sequencing the genomes of 1000 actinobacteria strains.</title>
        <authorList>
            <person name="Klenk H.-P."/>
        </authorList>
    </citation>
    <scope>NUCLEOTIDE SEQUENCE</scope>
    <source>
        <strain evidence="6">DSM 13068</strain>
    </source>
</reference>
<dbReference type="InterPro" id="IPR017850">
    <property type="entry name" value="Alkaline_phosphatase_core_sf"/>
</dbReference>
<feature type="chain" id="PRO_5046982861" evidence="5">
    <location>
        <begin position="30"/>
        <end position="599"/>
    </location>
</feature>
<dbReference type="EMBL" id="JAVDXX010000001">
    <property type="protein sequence ID" value="MDR7293105.1"/>
    <property type="molecule type" value="Genomic_DNA"/>
</dbReference>
<evidence type="ECO:0000256" key="5">
    <source>
        <dbReference type="SAM" id="SignalP"/>
    </source>
</evidence>
<dbReference type="PRINTS" id="PR00113">
    <property type="entry name" value="ALKPHPHTASE"/>
</dbReference>
<evidence type="ECO:0000256" key="2">
    <source>
        <dbReference type="RuleBase" id="RU003946"/>
    </source>
</evidence>
<keyword evidence="6" id="KW-0378">Hydrolase</keyword>
<protein>
    <submittedName>
        <fullName evidence="6">Alkaline phosphatase</fullName>
        <ecNumber evidence="6">3.1.3.1</ecNumber>
    </submittedName>
</protein>
<accession>A0ABU1YXL9</accession>
<feature type="transmembrane region" description="Helical" evidence="4">
    <location>
        <begin position="569"/>
        <end position="589"/>
    </location>
</feature>
<sequence>MKAPRTTAIATATAGLAFASFFTAMPAHATATAEEAPATGGPKNVIVLIGDGMGYNHIDNLNAYTKNQVHWQVETGPDHKVMPYGGNTKPTEGWQAWEHTGMSTHWVDGPAYDTSQAWTKFDWVKDNPTDSAAAGTAMATGVKTYNAGIGVDPNKKVVENLSERAKSLGKSAGVVSSVPFSHATPAAYSAHNQTRQDYHGIAEEQVNGNMDVVMGAGHPFFDDDNKKLATPNYKYIGADTYKKLESGDSDFTFVTNNQDFSNLTKGETPERVFGIAEVGSTLQQSRAEGKAKNEVIDLRTMTDGALNVLDNNDNGFFLMVEGGAIDWAGHANQTDRDIEEVQDFDKAVDGVIDWVETNSSWDETLVIVTADHETGYLSGKPEGKFAPMLPQGTNKAAEQSWNSGEHTNQLAPFFFKGANAADVKALATKTDTVRGSYMDNTDVAKWLLNTAWVAKDVPPSEEPTAAPTEEPTAEPTDAPTETPSEDPTETPSEQPTETPSEEQPTEKPSEDSSETPTEAPSTAPTEAPTDAPSQPEGEGGAGSEGGNQNDAQGPTTGGELANTGVNAELMWGAGIATLLVVGGVTLLVVKRARRADATK</sequence>
<dbReference type="SMART" id="SM00098">
    <property type="entry name" value="alkPPc"/>
    <property type="match status" value="1"/>
</dbReference>
<dbReference type="Proteomes" id="UP001180715">
    <property type="component" value="Unassembled WGS sequence"/>
</dbReference>
<keyword evidence="4" id="KW-0812">Transmembrane</keyword>
<feature type="compositionally biased region" description="Low complexity" evidence="3">
    <location>
        <begin position="462"/>
        <end position="482"/>
    </location>
</feature>
<keyword evidence="5" id="KW-0732">Signal</keyword>
<dbReference type="GO" id="GO:0004035">
    <property type="term" value="F:alkaline phosphatase activity"/>
    <property type="evidence" value="ECO:0007669"/>
    <property type="project" value="UniProtKB-EC"/>
</dbReference>
<name>A0ABU1YXL9_9MICC</name>
<dbReference type="InterPro" id="IPR001952">
    <property type="entry name" value="Alkaline_phosphatase"/>
</dbReference>
<keyword evidence="1" id="KW-0597">Phosphoprotein</keyword>
<dbReference type="CDD" id="cd16012">
    <property type="entry name" value="ALP"/>
    <property type="match status" value="1"/>
</dbReference>
<comment type="caution">
    <text evidence="6">The sequence shown here is derived from an EMBL/GenBank/DDBJ whole genome shotgun (WGS) entry which is preliminary data.</text>
</comment>
<keyword evidence="7" id="KW-1185">Reference proteome</keyword>
<keyword evidence="4" id="KW-1133">Transmembrane helix</keyword>
<feature type="region of interest" description="Disordered" evidence="3">
    <location>
        <begin position="455"/>
        <end position="562"/>
    </location>
</feature>
<dbReference type="SUPFAM" id="SSF53649">
    <property type="entry name" value="Alkaline phosphatase-like"/>
    <property type="match status" value="1"/>
</dbReference>
<dbReference type="Gene3D" id="3.40.720.10">
    <property type="entry name" value="Alkaline Phosphatase, subunit A"/>
    <property type="match status" value="1"/>
</dbReference>
<comment type="similarity">
    <text evidence="2">Belongs to the alkaline phosphatase family.</text>
</comment>
<dbReference type="PANTHER" id="PTHR11596:SF5">
    <property type="entry name" value="ALKALINE PHOSPHATASE"/>
    <property type="match status" value="1"/>
</dbReference>
<dbReference type="EC" id="3.1.3.1" evidence="6"/>
<dbReference type="PANTHER" id="PTHR11596">
    <property type="entry name" value="ALKALINE PHOSPHATASE"/>
    <property type="match status" value="1"/>
</dbReference>
<dbReference type="RefSeq" id="WP_310245748.1">
    <property type="nucleotide sequence ID" value="NZ_JAVDXX010000001.1"/>
</dbReference>
<evidence type="ECO:0000313" key="6">
    <source>
        <dbReference type="EMBL" id="MDR7293105.1"/>
    </source>
</evidence>
<evidence type="ECO:0000256" key="1">
    <source>
        <dbReference type="ARBA" id="ARBA00022553"/>
    </source>
</evidence>